<evidence type="ECO:0000313" key="2">
    <source>
        <dbReference type="Proteomes" id="UP000093807"/>
    </source>
</evidence>
<protein>
    <submittedName>
        <fullName evidence="1">Uncharacterized protein</fullName>
    </submittedName>
</protein>
<reference evidence="1 2" key="1">
    <citation type="submission" date="2016-06" db="EMBL/GenBank/DDBJ databases">
        <title>Draft genome sequence of Flavobacterium succinicans strain DD5b.</title>
        <authorList>
            <person name="Poehlein A."/>
            <person name="Daniel R."/>
            <person name="Simeonova D.D."/>
        </authorList>
    </citation>
    <scope>NUCLEOTIDE SEQUENCE [LARGE SCALE GENOMIC DNA]</scope>
    <source>
        <strain evidence="1 2">DD5b</strain>
    </source>
</reference>
<proteinExistence type="predicted"/>
<accession>A0A199XNK2</accession>
<dbReference type="AlphaFoldDB" id="A0A199XNK2"/>
<dbReference type="RefSeq" id="WP_064716416.1">
    <property type="nucleotide sequence ID" value="NZ_JMTM01000070.1"/>
</dbReference>
<name>A0A199XNK2_9FLAO</name>
<dbReference type="Proteomes" id="UP000093807">
    <property type="component" value="Unassembled WGS sequence"/>
</dbReference>
<dbReference type="EMBL" id="JMTM01000070">
    <property type="protein sequence ID" value="OAZ02997.1"/>
    <property type="molecule type" value="Genomic_DNA"/>
</dbReference>
<evidence type="ECO:0000313" key="1">
    <source>
        <dbReference type="EMBL" id="OAZ02997.1"/>
    </source>
</evidence>
<comment type="caution">
    <text evidence="1">The sequence shown here is derived from an EMBL/GenBank/DDBJ whole genome shotgun (WGS) entry which is preliminary data.</text>
</comment>
<gene>
    <name evidence="1" type="ORF">FLB_26710</name>
</gene>
<dbReference type="PATRIC" id="fig|29536.5.peg.2767"/>
<sequence>MNNSIQTILDQNLNRKTISKLSLNTTGRNILVNCNKRCFDFDKIHPNNSTVDALEHNKENYYLIEFKDERVYNPTHNWQKIMAQIVSKGFQSINSILDLYIKNNIQKIEFHKDKINLLIVFSSSKSTDLNDFKTLKTFLREKYGHIFEIDILNERMFIEDYVNTNKIGV</sequence>
<keyword evidence="2" id="KW-1185">Reference proteome</keyword>
<organism evidence="1 2">
    <name type="scientific">Flavobacterium succinicans</name>
    <dbReference type="NCBI Taxonomy" id="29536"/>
    <lineage>
        <taxon>Bacteria</taxon>
        <taxon>Pseudomonadati</taxon>
        <taxon>Bacteroidota</taxon>
        <taxon>Flavobacteriia</taxon>
        <taxon>Flavobacteriales</taxon>
        <taxon>Flavobacteriaceae</taxon>
        <taxon>Flavobacterium</taxon>
    </lineage>
</organism>